<evidence type="ECO:0000256" key="3">
    <source>
        <dbReference type="ARBA" id="ARBA00022448"/>
    </source>
</evidence>
<dbReference type="PROSITE" id="PS51202">
    <property type="entry name" value="RCK_C"/>
    <property type="match status" value="1"/>
</dbReference>
<reference evidence="10 11" key="1">
    <citation type="submission" date="2014-09" db="EMBL/GenBank/DDBJ databases">
        <title>Draft genome sequence of an obligately methylotrophic methanogen, Methanococcoides methylutens, isolated from marine sediment.</title>
        <authorList>
            <person name="Guan Y."/>
            <person name="Ngugi D.K."/>
            <person name="Blom J."/>
            <person name="Ali S."/>
            <person name="Ferry J.G."/>
            <person name="Stingl U."/>
        </authorList>
    </citation>
    <scope>NUCLEOTIDE SEQUENCE [LARGE SCALE GENOMIC DNA]</scope>
    <source>
        <strain evidence="10 11">DSM 2657</strain>
    </source>
</reference>
<dbReference type="PANTHER" id="PTHR42751:SF3">
    <property type="entry name" value="SODIUM_GLUTAMATE SYMPORTER"/>
    <property type="match status" value="1"/>
</dbReference>
<dbReference type="InterPro" id="IPR036291">
    <property type="entry name" value="NAD(P)-bd_dom_sf"/>
</dbReference>
<dbReference type="Proteomes" id="UP000029859">
    <property type="component" value="Unassembled WGS sequence"/>
</dbReference>
<dbReference type="InterPro" id="IPR038770">
    <property type="entry name" value="Na+/solute_symporter_sf"/>
</dbReference>
<dbReference type="Pfam" id="PF00999">
    <property type="entry name" value="Na_H_Exchanger"/>
    <property type="match status" value="1"/>
</dbReference>
<sequence>MESFIINNLTIIFGLSIAILYFCHRLHIPIIVGFLFTGMLLGPHGYGLIDAIEEVEVLAEIGIVLLLFTIGVELSLKDLWSMKRAVLIGGSIQVLFTIAVVYFISSWVGYGFAESVFIGFLFSLSSTAIVLKLLQKRGELHAPHGRLSLAILLYQDVIVVPMILVTPFLAGVGSTGDAALLPIIAKGIGLIVLVMASAKWIVPNVLYQITKTRDSELFFLSIIVVCLSVAWLTSSMGLSLALGAFLAGLIISESEYSHQALSNLIPFRDIFMSFFFISIGMLLDIGHFFENPVLFILVAAGVLLLKSVLAGLASFLLGFPLRTVILGGLALAQVGEFSFVLSRFGLEFGILDQNVYQLFLVVSIITMAVTSSVMSISPRVADRVVNLPLPSKFKCGFHPGAMEDILDKKTHLKDHLVIAGFGFNGHTVAKAATVAGIPYLILDTNPETVRKEQLKGELVYYGDSSQKGVLEHADIKDARVLVVCISDPAGTRRTVSLSRKLNPNLHIITRTQYLQEMEPLYALGANEVIPEEFETSIEIFVRLMKRYLIPKDEIDKLVSEIRSDGYEMFRTLSGTMNIYDMEVDIPEMNITNVRVRSSSYVVGKTLTQLGLRKKYGVTILAIRRDSEILASPDADLSLISGDVVVLMGTPEMISKVDPLFAGGNID</sequence>
<protein>
    <submittedName>
        <fullName evidence="10">Potassium transporter KefB</fullName>
    </submittedName>
</protein>
<dbReference type="InterPro" id="IPR003148">
    <property type="entry name" value="RCK_N"/>
</dbReference>
<evidence type="ECO:0000256" key="6">
    <source>
        <dbReference type="ARBA" id="ARBA00023136"/>
    </source>
</evidence>
<comment type="similarity">
    <text evidence="2">Belongs to the monovalent cation:proton antiporter 2 (CPA2) transporter (TC 2.A.37) family.</text>
</comment>
<feature type="transmembrane region" description="Helical" evidence="7">
    <location>
        <begin position="86"/>
        <end position="110"/>
    </location>
</feature>
<feature type="transmembrane region" description="Helical" evidence="7">
    <location>
        <begin position="325"/>
        <end position="346"/>
    </location>
</feature>
<feature type="transmembrane region" description="Helical" evidence="7">
    <location>
        <begin position="116"/>
        <end position="135"/>
    </location>
</feature>
<dbReference type="PANTHER" id="PTHR42751">
    <property type="entry name" value="SODIUM/HYDROGEN EXCHANGER FAMILY/TRKA DOMAIN PROTEIN"/>
    <property type="match status" value="1"/>
</dbReference>
<dbReference type="InterPro" id="IPR006153">
    <property type="entry name" value="Cation/H_exchanger_TM"/>
</dbReference>
<dbReference type="AlphaFoldDB" id="A0A099T1W9"/>
<evidence type="ECO:0000256" key="4">
    <source>
        <dbReference type="ARBA" id="ARBA00022692"/>
    </source>
</evidence>
<dbReference type="SUPFAM" id="SSF116726">
    <property type="entry name" value="TrkA C-terminal domain-like"/>
    <property type="match status" value="1"/>
</dbReference>
<feature type="transmembrane region" description="Helical" evidence="7">
    <location>
        <begin position="178"/>
        <end position="196"/>
    </location>
</feature>
<dbReference type="SUPFAM" id="SSF51735">
    <property type="entry name" value="NAD(P)-binding Rossmann-fold domains"/>
    <property type="match status" value="1"/>
</dbReference>
<feature type="transmembrane region" description="Helical" evidence="7">
    <location>
        <begin position="293"/>
        <end position="319"/>
    </location>
</feature>
<dbReference type="Gene3D" id="1.20.1530.20">
    <property type="match status" value="1"/>
</dbReference>
<dbReference type="Gene3D" id="3.40.50.720">
    <property type="entry name" value="NAD(P)-binding Rossmann-like Domain"/>
    <property type="match status" value="1"/>
</dbReference>
<keyword evidence="4 7" id="KW-0812">Transmembrane</keyword>
<evidence type="ECO:0000256" key="2">
    <source>
        <dbReference type="ARBA" id="ARBA00005551"/>
    </source>
</evidence>
<keyword evidence="11" id="KW-1185">Reference proteome</keyword>
<dbReference type="EMBL" id="JRHO01000014">
    <property type="protein sequence ID" value="KGK98246.1"/>
    <property type="molecule type" value="Genomic_DNA"/>
</dbReference>
<gene>
    <name evidence="10" type="ORF">LI82_11050</name>
</gene>
<accession>A0A099T1W9</accession>
<feature type="domain" description="RCK N-terminal" evidence="8">
    <location>
        <begin position="413"/>
        <end position="530"/>
    </location>
</feature>
<dbReference type="Gene3D" id="3.30.70.1450">
    <property type="entry name" value="Regulator of K+ conductance, C-terminal domain"/>
    <property type="match status" value="1"/>
</dbReference>
<evidence type="ECO:0000259" key="9">
    <source>
        <dbReference type="PROSITE" id="PS51202"/>
    </source>
</evidence>
<feature type="transmembrane region" description="Helical" evidence="7">
    <location>
        <begin position="358"/>
        <end position="377"/>
    </location>
</feature>
<evidence type="ECO:0000256" key="7">
    <source>
        <dbReference type="SAM" id="Phobius"/>
    </source>
</evidence>
<dbReference type="GO" id="GO:0016020">
    <property type="term" value="C:membrane"/>
    <property type="evidence" value="ECO:0007669"/>
    <property type="project" value="UniProtKB-SubCell"/>
</dbReference>
<dbReference type="RefSeq" id="WP_048195588.1">
    <property type="nucleotide sequence ID" value="NZ_CAAGSM010000001.1"/>
</dbReference>
<dbReference type="GO" id="GO:1902600">
    <property type="term" value="P:proton transmembrane transport"/>
    <property type="evidence" value="ECO:0007669"/>
    <property type="project" value="InterPro"/>
</dbReference>
<evidence type="ECO:0000259" key="8">
    <source>
        <dbReference type="PROSITE" id="PS51201"/>
    </source>
</evidence>
<dbReference type="PROSITE" id="PS51201">
    <property type="entry name" value="RCK_N"/>
    <property type="match status" value="1"/>
</dbReference>
<dbReference type="GO" id="GO:0008324">
    <property type="term" value="F:monoatomic cation transmembrane transporter activity"/>
    <property type="evidence" value="ECO:0007669"/>
    <property type="project" value="InterPro"/>
</dbReference>
<feature type="domain" description="RCK C-terminal" evidence="9">
    <location>
        <begin position="576"/>
        <end position="662"/>
    </location>
</feature>
<evidence type="ECO:0000313" key="11">
    <source>
        <dbReference type="Proteomes" id="UP000029859"/>
    </source>
</evidence>
<dbReference type="InterPro" id="IPR036721">
    <property type="entry name" value="RCK_C_sf"/>
</dbReference>
<keyword evidence="6 7" id="KW-0472">Membrane</keyword>
<feature type="transmembrane region" description="Helical" evidence="7">
    <location>
        <begin position="30"/>
        <end position="49"/>
    </location>
</feature>
<dbReference type="Pfam" id="PF02080">
    <property type="entry name" value="TrkA_C"/>
    <property type="match status" value="1"/>
</dbReference>
<dbReference type="OrthoDB" id="43518at2157"/>
<keyword evidence="5 7" id="KW-1133">Transmembrane helix</keyword>
<feature type="transmembrane region" description="Helical" evidence="7">
    <location>
        <begin position="147"/>
        <end position="172"/>
    </location>
</feature>
<proteinExistence type="inferred from homology"/>
<comment type="subcellular location">
    <subcellularLocation>
        <location evidence="1">Membrane</location>
        <topology evidence="1">Multi-pass membrane protein</topology>
    </subcellularLocation>
</comment>
<evidence type="ECO:0000256" key="5">
    <source>
        <dbReference type="ARBA" id="ARBA00022989"/>
    </source>
</evidence>
<dbReference type="InterPro" id="IPR006037">
    <property type="entry name" value="RCK_C"/>
</dbReference>
<feature type="transmembrane region" description="Helical" evidence="7">
    <location>
        <begin position="55"/>
        <end position="74"/>
    </location>
</feature>
<dbReference type="GO" id="GO:0015297">
    <property type="term" value="F:antiporter activity"/>
    <property type="evidence" value="ECO:0007669"/>
    <property type="project" value="InterPro"/>
</dbReference>
<feature type="transmembrane region" description="Helical" evidence="7">
    <location>
        <begin position="6"/>
        <end position="23"/>
    </location>
</feature>
<name>A0A099T1W9_METMT</name>
<feature type="transmembrane region" description="Helical" evidence="7">
    <location>
        <begin position="217"/>
        <end position="250"/>
    </location>
</feature>
<dbReference type="Pfam" id="PF02254">
    <property type="entry name" value="TrkA_N"/>
    <property type="match status" value="1"/>
</dbReference>
<dbReference type="GO" id="GO:0006813">
    <property type="term" value="P:potassium ion transport"/>
    <property type="evidence" value="ECO:0007669"/>
    <property type="project" value="InterPro"/>
</dbReference>
<feature type="transmembrane region" description="Helical" evidence="7">
    <location>
        <begin position="270"/>
        <end position="286"/>
    </location>
</feature>
<evidence type="ECO:0000256" key="1">
    <source>
        <dbReference type="ARBA" id="ARBA00004141"/>
    </source>
</evidence>
<organism evidence="10 11">
    <name type="scientific">Methanococcoides methylutens</name>
    <dbReference type="NCBI Taxonomy" id="2226"/>
    <lineage>
        <taxon>Archaea</taxon>
        <taxon>Methanobacteriati</taxon>
        <taxon>Methanobacteriota</taxon>
        <taxon>Stenosarchaea group</taxon>
        <taxon>Methanomicrobia</taxon>
        <taxon>Methanosarcinales</taxon>
        <taxon>Methanosarcinaceae</taxon>
        <taxon>Methanococcoides</taxon>
    </lineage>
</organism>
<comment type="caution">
    <text evidence="10">The sequence shown here is derived from an EMBL/GenBank/DDBJ whole genome shotgun (WGS) entry which is preliminary data.</text>
</comment>
<evidence type="ECO:0000313" key="10">
    <source>
        <dbReference type="EMBL" id="KGK98246.1"/>
    </source>
</evidence>
<keyword evidence="3" id="KW-0813">Transport</keyword>